<protein>
    <submittedName>
        <fullName evidence="3">Putative tricarboxylic transport membrane protein</fullName>
    </submittedName>
</protein>
<feature type="transmembrane region" description="Helical" evidence="1">
    <location>
        <begin position="92"/>
        <end position="122"/>
    </location>
</feature>
<evidence type="ECO:0000259" key="2">
    <source>
        <dbReference type="Pfam" id="PF07331"/>
    </source>
</evidence>
<feature type="transmembrane region" description="Helical" evidence="1">
    <location>
        <begin position="45"/>
        <end position="64"/>
    </location>
</feature>
<name>A0A4R6WX93_9PROT</name>
<keyword evidence="1" id="KW-0472">Membrane</keyword>
<gene>
    <name evidence="3" type="ORF">A8950_0116</name>
</gene>
<accession>A0A4R6WX93</accession>
<feature type="transmembrane region" description="Helical" evidence="1">
    <location>
        <begin position="12"/>
        <end position="33"/>
    </location>
</feature>
<dbReference type="Pfam" id="PF07331">
    <property type="entry name" value="TctB"/>
    <property type="match status" value="1"/>
</dbReference>
<sequence length="167" mass="16977">MSIVKRPRWQDLAVGLVLLAIGAGLVVGTFGVSTLPGQDSMGPRLFPVLIGGGLVVLGLMHLLAARTGGGGNRPTIVDGVESDLPPGHLPTLLWVVGGVALAAILFRPLGFIPAAIAVYVLTARGFAGAFSWRHVAAGIGLAVIVYVGFTAGLGLRLPAGSLLTDLL</sequence>
<evidence type="ECO:0000256" key="1">
    <source>
        <dbReference type="SAM" id="Phobius"/>
    </source>
</evidence>
<evidence type="ECO:0000313" key="4">
    <source>
        <dbReference type="Proteomes" id="UP000295783"/>
    </source>
</evidence>
<dbReference type="EMBL" id="SNYW01000001">
    <property type="protein sequence ID" value="TDQ86424.1"/>
    <property type="molecule type" value="Genomic_DNA"/>
</dbReference>
<keyword evidence="1" id="KW-0812">Transmembrane</keyword>
<evidence type="ECO:0000313" key="3">
    <source>
        <dbReference type="EMBL" id="TDQ86424.1"/>
    </source>
</evidence>
<comment type="caution">
    <text evidence="3">The sequence shown here is derived from an EMBL/GenBank/DDBJ whole genome shotgun (WGS) entry which is preliminary data.</text>
</comment>
<dbReference type="Proteomes" id="UP000295783">
    <property type="component" value="Unassembled WGS sequence"/>
</dbReference>
<reference evidence="3 4" key="1">
    <citation type="submission" date="2019-03" db="EMBL/GenBank/DDBJ databases">
        <title>Genomic Encyclopedia of Type Strains, Phase III (KMG-III): the genomes of soil and plant-associated and newly described type strains.</title>
        <authorList>
            <person name="Whitman W."/>
        </authorList>
    </citation>
    <scope>NUCLEOTIDE SEQUENCE [LARGE SCALE GENOMIC DNA]</scope>
    <source>
        <strain evidence="3 4">CGMCC 1.7660</strain>
    </source>
</reference>
<dbReference type="InterPro" id="IPR009936">
    <property type="entry name" value="DUF1468"/>
</dbReference>
<proteinExistence type="predicted"/>
<feature type="transmembrane region" description="Helical" evidence="1">
    <location>
        <begin position="134"/>
        <end position="157"/>
    </location>
</feature>
<keyword evidence="1" id="KW-1133">Transmembrane helix</keyword>
<organism evidence="3 4">
    <name type="scientific">Dongia mobilis</name>
    <dbReference type="NCBI Taxonomy" id="578943"/>
    <lineage>
        <taxon>Bacteria</taxon>
        <taxon>Pseudomonadati</taxon>
        <taxon>Pseudomonadota</taxon>
        <taxon>Alphaproteobacteria</taxon>
        <taxon>Rhodospirillales</taxon>
        <taxon>Dongiaceae</taxon>
        <taxon>Dongia</taxon>
    </lineage>
</organism>
<dbReference type="RefSeq" id="WP_166644920.1">
    <property type="nucleotide sequence ID" value="NZ_SNYW01000001.1"/>
</dbReference>
<feature type="domain" description="DUF1468" evidence="2">
    <location>
        <begin position="13"/>
        <end position="158"/>
    </location>
</feature>
<keyword evidence="4" id="KW-1185">Reference proteome</keyword>
<dbReference type="AlphaFoldDB" id="A0A4R6WX93"/>